<proteinExistence type="predicted"/>
<dbReference type="PANTHER" id="PTHR46797">
    <property type="entry name" value="HTH-TYPE TRANSCRIPTIONAL REGULATOR"/>
    <property type="match status" value="1"/>
</dbReference>
<dbReference type="PANTHER" id="PTHR46797:SF11">
    <property type="entry name" value="HTH-TYPE TRANSCRIPTIONAL REGULATOR PUUR"/>
    <property type="match status" value="1"/>
</dbReference>
<dbReference type="KEGG" id="aall:I6G90_00730"/>
<dbReference type="InterPro" id="IPR013096">
    <property type="entry name" value="Cupin_2"/>
</dbReference>
<dbReference type="Pfam" id="PF07883">
    <property type="entry name" value="Cupin_2"/>
    <property type="match status" value="1"/>
</dbReference>
<evidence type="ECO:0000313" key="2">
    <source>
        <dbReference type="EMBL" id="QPR55009.1"/>
    </source>
</evidence>
<sequence>MSGPQSRESVARGLGAADAGAHTMGERLAAVRHQLGLSQRRAAELSGLTHGAICMIEQDKVSPSVASLQKLLTVYGLPLSRFFAEEESRTPEVVIKADQLIELGSQGVSLKLVHNGNNRRQLGFMLETYPPGTDTGGQVTHQGEEVGTVLEGSVVLTVAGQSYPLEAGDSYVIDTGEPHSFSNPSGQTCRIVSAHTPASF</sequence>
<dbReference type="Gene3D" id="1.10.260.40">
    <property type="entry name" value="lambda repressor-like DNA-binding domains"/>
    <property type="match status" value="1"/>
</dbReference>
<evidence type="ECO:0000313" key="3">
    <source>
        <dbReference type="Proteomes" id="UP000595101"/>
    </source>
</evidence>
<dbReference type="Pfam" id="PF01381">
    <property type="entry name" value="HTH_3"/>
    <property type="match status" value="1"/>
</dbReference>
<dbReference type="GO" id="GO:0003700">
    <property type="term" value="F:DNA-binding transcription factor activity"/>
    <property type="evidence" value="ECO:0007669"/>
    <property type="project" value="TreeGrafter"/>
</dbReference>
<dbReference type="Proteomes" id="UP000595101">
    <property type="component" value="Chromosome"/>
</dbReference>
<dbReference type="SMART" id="SM00530">
    <property type="entry name" value="HTH_XRE"/>
    <property type="match status" value="1"/>
</dbReference>
<evidence type="ECO:0000256" key="1">
    <source>
        <dbReference type="ARBA" id="ARBA00023125"/>
    </source>
</evidence>
<dbReference type="GO" id="GO:0003677">
    <property type="term" value="F:DNA binding"/>
    <property type="evidence" value="ECO:0007669"/>
    <property type="project" value="UniProtKB-KW"/>
</dbReference>
<organism evidence="2 3">
    <name type="scientific">Aeromonas allosaccharophila</name>
    <dbReference type="NCBI Taxonomy" id="656"/>
    <lineage>
        <taxon>Bacteria</taxon>
        <taxon>Pseudomonadati</taxon>
        <taxon>Pseudomonadota</taxon>
        <taxon>Gammaproteobacteria</taxon>
        <taxon>Aeromonadales</taxon>
        <taxon>Aeromonadaceae</taxon>
        <taxon>Aeromonas</taxon>
    </lineage>
</organism>
<name>A0A1Q5VNP2_9GAMM</name>
<keyword evidence="1" id="KW-0238">DNA-binding</keyword>
<dbReference type="GO" id="GO:0005829">
    <property type="term" value="C:cytosol"/>
    <property type="evidence" value="ECO:0007669"/>
    <property type="project" value="TreeGrafter"/>
</dbReference>
<dbReference type="InterPro" id="IPR010982">
    <property type="entry name" value="Lambda_DNA-bd_dom_sf"/>
</dbReference>
<dbReference type="Gene3D" id="2.60.120.10">
    <property type="entry name" value="Jelly Rolls"/>
    <property type="match status" value="1"/>
</dbReference>
<gene>
    <name evidence="2" type="primary">puuR</name>
    <name evidence="2" type="ORF">I6G90_00730</name>
</gene>
<accession>A0A1Q5VNP2</accession>
<dbReference type="SUPFAM" id="SSF47413">
    <property type="entry name" value="lambda repressor-like DNA-binding domains"/>
    <property type="match status" value="1"/>
</dbReference>
<dbReference type="PROSITE" id="PS50943">
    <property type="entry name" value="HTH_CROC1"/>
    <property type="match status" value="1"/>
</dbReference>
<dbReference type="RefSeq" id="WP_042062867.1">
    <property type="nucleotide sequence ID" value="NZ_CAWMDO010000101.1"/>
</dbReference>
<dbReference type="InterPro" id="IPR014710">
    <property type="entry name" value="RmlC-like_jellyroll"/>
</dbReference>
<dbReference type="GeneID" id="60784086"/>
<reference evidence="2 3" key="1">
    <citation type="submission" date="2020-12" db="EMBL/GenBank/DDBJ databases">
        <title>FDA dAtabase for Regulatory Grade micrObial Sequences (FDA-ARGOS): Supporting development and validation of Infectious Disease Dx tests.</title>
        <authorList>
            <person name="Sproer C."/>
            <person name="Gronow S."/>
            <person name="Severitt S."/>
            <person name="Schroder I."/>
            <person name="Tallon L."/>
            <person name="Sadzewicz L."/>
            <person name="Zhao X."/>
            <person name="Boylan J."/>
            <person name="Ott S."/>
            <person name="Bowen H."/>
            <person name="Vavikolanu K."/>
            <person name="Mehta A."/>
            <person name="Aluvathingal J."/>
            <person name="Nadendla S."/>
            <person name="Lowell S."/>
            <person name="Myers T."/>
            <person name="Yan Y."/>
            <person name="Sichtig H."/>
        </authorList>
    </citation>
    <scope>NUCLEOTIDE SEQUENCE [LARGE SCALE GENOMIC DNA]</scope>
    <source>
        <strain evidence="2 3">FDAARGOS_933</strain>
    </source>
</reference>
<dbReference type="NCBIfam" id="NF007408">
    <property type="entry name" value="PRK09943.1"/>
    <property type="match status" value="1"/>
</dbReference>
<dbReference type="CDD" id="cd02209">
    <property type="entry name" value="cupin_XRE_C"/>
    <property type="match status" value="1"/>
</dbReference>
<dbReference type="AlphaFoldDB" id="A0A1Q5VNP2"/>
<dbReference type="CDD" id="cd00093">
    <property type="entry name" value="HTH_XRE"/>
    <property type="match status" value="1"/>
</dbReference>
<dbReference type="InterPro" id="IPR001387">
    <property type="entry name" value="Cro/C1-type_HTH"/>
</dbReference>
<dbReference type="SUPFAM" id="SSF51182">
    <property type="entry name" value="RmlC-like cupins"/>
    <property type="match status" value="1"/>
</dbReference>
<dbReference type="InterPro" id="IPR050807">
    <property type="entry name" value="TransReg_Diox_bact_type"/>
</dbReference>
<protein>
    <submittedName>
        <fullName evidence="2">HTH-type transcriptional regulator PuuR</fullName>
    </submittedName>
</protein>
<dbReference type="EMBL" id="CP065745">
    <property type="protein sequence ID" value="QPR55009.1"/>
    <property type="molecule type" value="Genomic_DNA"/>
</dbReference>
<dbReference type="InterPro" id="IPR011051">
    <property type="entry name" value="RmlC_Cupin_sf"/>
</dbReference>